<dbReference type="Pfam" id="PF02958">
    <property type="entry name" value="EcKL"/>
    <property type="match status" value="1"/>
</dbReference>
<dbReference type="InterPro" id="IPR011009">
    <property type="entry name" value="Kinase-like_dom_sf"/>
</dbReference>
<evidence type="ECO:0000259" key="1">
    <source>
        <dbReference type="SMART" id="SM00587"/>
    </source>
</evidence>
<gene>
    <name evidence="2" type="ORF">GCM10007932_53940</name>
</gene>
<accession>A0AAV5NZD1</accession>
<dbReference type="SUPFAM" id="SSF56112">
    <property type="entry name" value="Protein kinase-like (PK-like)"/>
    <property type="match status" value="1"/>
</dbReference>
<name>A0AAV5NZD1_9VIBR</name>
<dbReference type="SMART" id="SM00587">
    <property type="entry name" value="CHK"/>
    <property type="match status" value="1"/>
</dbReference>
<feature type="domain" description="CHK kinase-like" evidence="1">
    <location>
        <begin position="114"/>
        <end position="277"/>
    </location>
</feature>
<dbReference type="AlphaFoldDB" id="A0AAV5NZD1"/>
<dbReference type="PANTHER" id="PTHR11012:SF30">
    <property type="entry name" value="PROTEIN KINASE-LIKE DOMAIN-CONTAINING"/>
    <property type="match status" value="1"/>
</dbReference>
<dbReference type="Proteomes" id="UP001156690">
    <property type="component" value="Unassembled WGS sequence"/>
</dbReference>
<evidence type="ECO:0000313" key="2">
    <source>
        <dbReference type="EMBL" id="GLQ76031.1"/>
    </source>
</evidence>
<organism evidence="2 3">
    <name type="scientific">Vibrio penaeicida</name>
    <dbReference type="NCBI Taxonomy" id="104609"/>
    <lineage>
        <taxon>Bacteria</taxon>
        <taxon>Pseudomonadati</taxon>
        <taxon>Pseudomonadota</taxon>
        <taxon>Gammaproteobacteria</taxon>
        <taxon>Vibrionales</taxon>
        <taxon>Vibrionaceae</taxon>
        <taxon>Vibrio</taxon>
    </lineage>
</organism>
<dbReference type="PANTHER" id="PTHR11012">
    <property type="entry name" value="PROTEIN KINASE-LIKE DOMAIN-CONTAINING"/>
    <property type="match status" value="1"/>
</dbReference>
<evidence type="ECO:0000313" key="3">
    <source>
        <dbReference type="Proteomes" id="UP001156690"/>
    </source>
</evidence>
<keyword evidence="3" id="KW-1185">Reference proteome</keyword>
<proteinExistence type="predicted"/>
<sequence>MSKGYLAHKPSKKQLIQKLWGDFGRLERWVLSPNNNSDDVGQSENAKSVIAKWIELPETLAHPKGWNTERSTDRKLKSYIVEANWYLKFSTLQDPRCLMPIGLEVNPTPTQYVIVMSDLRDYGLTEVVKQSDVRHWKLCLKWLANFHAKHLSVSHLNFGPDEALWTQGTYWHLDTRPDEFQTMATSEFKTYAKALDSALKSVPFPTLVHGDAKLANFCFSANMDSVGAVDFQYVGEGCAMKDVMLFISSCVPIEEAKNVEKLLLDYYFSQFEDAMSFYRPEQNAKLIIESWKPFYYVA</sequence>
<protein>
    <submittedName>
        <fullName evidence="2">Phosphotransferase</fullName>
    </submittedName>
</protein>
<dbReference type="InterPro" id="IPR004119">
    <property type="entry name" value="EcKL"/>
</dbReference>
<dbReference type="Gene3D" id="3.90.1200.10">
    <property type="match status" value="1"/>
</dbReference>
<comment type="caution">
    <text evidence="2">The sequence shown here is derived from an EMBL/GenBank/DDBJ whole genome shotgun (WGS) entry which is preliminary data.</text>
</comment>
<dbReference type="RefSeq" id="WP_126607675.1">
    <property type="nucleotide sequence ID" value="NZ_AP025145.1"/>
</dbReference>
<reference evidence="3" key="1">
    <citation type="journal article" date="2019" name="Int. J. Syst. Evol. Microbiol.">
        <title>The Global Catalogue of Microorganisms (GCM) 10K type strain sequencing project: providing services to taxonomists for standard genome sequencing and annotation.</title>
        <authorList>
            <consortium name="The Broad Institute Genomics Platform"/>
            <consortium name="The Broad Institute Genome Sequencing Center for Infectious Disease"/>
            <person name="Wu L."/>
            <person name="Ma J."/>
        </authorList>
    </citation>
    <scope>NUCLEOTIDE SEQUENCE [LARGE SCALE GENOMIC DNA]</scope>
    <source>
        <strain evidence="3">NBRC 15640</strain>
    </source>
</reference>
<dbReference type="InterPro" id="IPR015897">
    <property type="entry name" value="CHK_kinase-like"/>
</dbReference>
<dbReference type="EMBL" id="BSNX01000075">
    <property type="protein sequence ID" value="GLQ76031.1"/>
    <property type="molecule type" value="Genomic_DNA"/>
</dbReference>